<accession>A0A0M3HLW2</accession>
<proteinExistence type="predicted"/>
<dbReference type="AlphaFoldDB" id="A0A0M3HLW2"/>
<evidence type="ECO:0000313" key="1">
    <source>
        <dbReference type="Proteomes" id="UP000036681"/>
    </source>
</evidence>
<organism evidence="1 2">
    <name type="scientific">Ascaris lumbricoides</name>
    <name type="common">Giant roundworm</name>
    <dbReference type="NCBI Taxonomy" id="6252"/>
    <lineage>
        <taxon>Eukaryota</taxon>
        <taxon>Metazoa</taxon>
        <taxon>Ecdysozoa</taxon>
        <taxon>Nematoda</taxon>
        <taxon>Chromadorea</taxon>
        <taxon>Rhabditida</taxon>
        <taxon>Spirurina</taxon>
        <taxon>Ascaridomorpha</taxon>
        <taxon>Ascaridoidea</taxon>
        <taxon>Ascarididae</taxon>
        <taxon>Ascaris</taxon>
    </lineage>
</organism>
<sequence>FYRSFVGDLCNYIFAFGHSDEELEKFLIGGFITWSSQVSQILEQGALHVKQTKSPDTRGFVSVLLAGNFPYGVHCH</sequence>
<name>A0A0M3HLW2_ASCLU</name>
<protein>
    <submittedName>
        <fullName evidence="2">Glucose-6-phosphate isomerase</fullName>
    </submittedName>
</protein>
<dbReference type="WBParaSite" id="ALUE_0000250701-mRNA-1">
    <property type="protein sequence ID" value="ALUE_0000250701-mRNA-1"/>
    <property type="gene ID" value="ALUE_0000250701"/>
</dbReference>
<evidence type="ECO:0000313" key="2">
    <source>
        <dbReference type="WBParaSite" id="ALUE_0000250701-mRNA-1"/>
    </source>
</evidence>
<keyword evidence="1" id="KW-1185">Reference proteome</keyword>
<dbReference type="Proteomes" id="UP000036681">
    <property type="component" value="Unplaced"/>
</dbReference>
<reference evidence="2" key="1">
    <citation type="submission" date="2017-02" db="UniProtKB">
        <authorList>
            <consortium name="WormBaseParasite"/>
        </authorList>
    </citation>
    <scope>IDENTIFICATION</scope>
</reference>